<dbReference type="AlphaFoldDB" id="A0A060SET3"/>
<accession>A0A060SET3</accession>
<feature type="domain" description="DUF6533" evidence="2">
    <location>
        <begin position="21"/>
        <end position="66"/>
    </location>
</feature>
<proteinExistence type="predicted"/>
<dbReference type="STRING" id="5643.A0A060SET3"/>
<dbReference type="InterPro" id="IPR045340">
    <property type="entry name" value="DUF6533"/>
</dbReference>
<reference evidence="3" key="1">
    <citation type="submission" date="2014-01" db="EMBL/GenBank/DDBJ databases">
        <title>The genome of the white-rot fungus Pycnoporus cinnabarinus: a basidiomycete model with a versatile arsenal for lignocellulosic biomass breakdown.</title>
        <authorList>
            <person name="Levasseur A."/>
            <person name="Lomascolo A."/>
            <person name="Ruiz-Duenas F.J."/>
            <person name="Uzan E."/>
            <person name="Piumi F."/>
            <person name="Kues U."/>
            <person name="Ram A.F.J."/>
            <person name="Murat C."/>
            <person name="Haon M."/>
            <person name="Benoit I."/>
            <person name="Arfi Y."/>
            <person name="Chevret D."/>
            <person name="Drula E."/>
            <person name="Kwon M.J."/>
            <person name="Gouret P."/>
            <person name="Lesage-Meessen L."/>
            <person name="Lombard V."/>
            <person name="Mariette J."/>
            <person name="Noirot C."/>
            <person name="Park J."/>
            <person name="Patyshakuliyeva A."/>
            <person name="Wieneger R.A.B."/>
            <person name="Wosten H.A.B."/>
            <person name="Martin F."/>
            <person name="Coutinho P.M."/>
            <person name="de Vries R."/>
            <person name="Martinez A.T."/>
            <person name="Klopp C."/>
            <person name="Pontarotti P."/>
            <person name="Henrissat B."/>
            <person name="Record E."/>
        </authorList>
    </citation>
    <scope>NUCLEOTIDE SEQUENCE [LARGE SCALE GENOMIC DNA]</scope>
    <source>
        <strain evidence="3">BRFM137</strain>
    </source>
</reference>
<name>A0A060SET3_PYCCI</name>
<evidence type="ECO:0000313" key="3">
    <source>
        <dbReference type="EMBL" id="CDO72855.1"/>
    </source>
</evidence>
<feature type="transmembrane region" description="Helical" evidence="1">
    <location>
        <begin position="139"/>
        <end position="158"/>
    </location>
</feature>
<evidence type="ECO:0000256" key="1">
    <source>
        <dbReference type="SAM" id="Phobius"/>
    </source>
</evidence>
<keyword evidence="1" id="KW-0472">Membrane</keyword>
<evidence type="ECO:0000313" key="4">
    <source>
        <dbReference type="Proteomes" id="UP000029665"/>
    </source>
</evidence>
<feature type="transmembrane region" description="Helical" evidence="1">
    <location>
        <begin position="50"/>
        <end position="76"/>
    </location>
</feature>
<protein>
    <recommendedName>
        <fullName evidence="2">DUF6533 domain-containing protein</fullName>
    </recommendedName>
</protein>
<dbReference type="Pfam" id="PF20151">
    <property type="entry name" value="DUF6533"/>
    <property type="match status" value="1"/>
</dbReference>
<gene>
    <name evidence="3" type="ORF">BN946_scf185002.g40</name>
</gene>
<dbReference type="OrthoDB" id="2686513at2759"/>
<feature type="transmembrane region" description="Helical" evidence="1">
    <location>
        <begin position="96"/>
        <end position="118"/>
    </location>
</feature>
<keyword evidence="1" id="KW-0812">Transmembrane</keyword>
<comment type="caution">
    <text evidence="3">The sequence shown here is derived from an EMBL/GenBank/DDBJ whole genome shotgun (WGS) entry which is preliminary data.</text>
</comment>
<evidence type="ECO:0000259" key="2">
    <source>
        <dbReference type="Pfam" id="PF20151"/>
    </source>
</evidence>
<keyword evidence="4" id="KW-1185">Reference proteome</keyword>
<feature type="transmembrane region" description="Helical" evidence="1">
    <location>
        <begin position="20"/>
        <end position="38"/>
    </location>
</feature>
<keyword evidence="1" id="KW-1133">Transmembrane helix</keyword>
<dbReference type="Proteomes" id="UP000029665">
    <property type="component" value="Unassembled WGS sequence"/>
</dbReference>
<dbReference type="EMBL" id="CCBP010000118">
    <property type="protein sequence ID" value="CDO72855.1"/>
    <property type="molecule type" value="Genomic_DNA"/>
</dbReference>
<dbReference type="HOGENOM" id="CLU_1533357_0_0_1"/>
<organism evidence="3 4">
    <name type="scientific">Pycnoporus cinnabarinus</name>
    <name type="common">Cinnabar-red polypore</name>
    <name type="synonym">Trametes cinnabarina</name>
    <dbReference type="NCBI Taxonomy" id="5643"/>
    <lineage>
        <taxon>Eukaryota</taxon>
        <taxon>Fungi</taxon>
        <taxon>Dikarya</taxon>
        <taxon>Basidiomycota</taxon>
        <taxon>Agaricomycotina</taxon>
        <taxon>Agaricomycetes</taxon>
        <taxon>Polyporales</taxon>
        <taxon>Polyporaceae</taxon>
        <taxon>Trametes</taxon>
    </lineage>
</organism>
<sequence>MAILQPDAVFFANSVRWDTSLTLAALTALYYDYAITILSEIQYYWSPPMLSINFLLFVVNRYVGLLGPIPVFFEYFMLTSESYPQCNLALSDAQGVHLALAWSAMLWFDTVIFMLTLFKALQVRRELTGGLLEILFRDGTIYYGILVAVNMINIITFLKTPVCVDTAMYLSQIDS</sequence>